<dbReference type="Pfam" id="PF00185">
    <property type="entry name" value="OTCace"/>
    <property type="match status" value="1"/>
</dbReference>
<dbReference type="PRINTS" id="PR00100">
    <property type="entry name" value="AOTCASE"/>
</dbReference>
<comment type="function">
    <text evidence="5 7">Catalyzes the condensation of carbamoyl phosphate and aspartate to form carbamoyl aspartate and inorganic phosphate, the committed step in the de novo pyrimidine nucleotide biosynthesis pathway.</text>
</comment>
<dbReference type="NCBIfam" id="NF002032">
    <property type="entry name" value="PRK00856.1"/>
    <property type="match status" value="1"/>
</dbReference>
<feature type="binding site" evidence="7">
    <location>
        <position position="138"/>
    </location>
    <ligand>
        <name>carbamoyl phosphate</name>
        <dbReference type="ChEBI" id="CHEBI:58228"/>
    </ligand>
</feature>
<evidence type="ECO:0000259" key="8">
    <source>
        <dbReference type="Pfam" id="PF00185"/>
    </source>
</evidence>
<comment type="subunit">
    <text evidence="7">Heterododecamer (2C3:3R2) of six catalytic PyrB chains organized as two trimers (C3), and six regulatory PyrI chains organized as three dimers (R2).</text>
</comment>
<dbReference type="SUPFAM" id="SSF57825">
    <property type="entry name" value="Aspartate carbamoyltransferase, Regulatory-chain, C-terminal domain"/>
    <property type="match status" value="1"/>
</dbReference>
<dbReference type="FunFam" id="3.40.50.1370:FF:000002">
    <property type="entry name" value="Aspartate carbamoyltransferase 2"/>
    <property type="match status" value="1"/>
</dbReference>
<feature type="binding site" evidence="7">
    <location>
        <position position="269"/>
    </location>
    <ligand>
        <name>carbamoyl phosphate</name>
        <dbReference type="ChEBI" id="CHEBI:58228"/>
    </ligand>
</feature>
<reference evidence="11 12" key="1">
    <citation type="submission" date="2013-06" db="EMBL/GenBank/DDBJ databases">
        <title>Rumen cellulosomics: divergent fiber-degrading strategies revealed by comparative genome-wide analysis of six Ruminococcal strains.</title>
        <authorList>
            <person name="Dassa B."/>
            <person name="Borovok I."/>
            <person name="Lamed R."/>
            <person name="Flint H."/>
            <person name="Yeoman C.J."/>
            <person name="White B."/>
            <person name="Bayer E.A."/>
        </authorList>
    </citation>
    <scope>NUCLEOTIDE SEQUENCE [LARGE SCALE GENOMIC DNA]</scope>
    <source>
        <strain evidence="11 12">SY3</strain>
    </source>
</reference>
<dbReference type="GO" id="GO:0006520">
    <property type="term" value="P:amino acid metabolic process"/>
    <property type="evidence" value="ECO:0007669"/>
    <property type="project" value="InterPro"/>
</dbReference>
<dbReference type="GO" id="GO:0006207">
    <property type="term" value="P:'de novo' pyrimidine nucleobase biosynthetic process"/>
    <property type="evidence" value="ECO:0007669"/>
    <property type="project" value="InterPro"/>
</dbReference>
<evidence type="ECO:0000259" key="9">
    <source>
        <dbReference type="Pfam" id="PF02729"/>
    </source>
</evidence>
<evidence type="ECO:0000256" key="1">
    <source>
        <dbReference type="ARBA" id="ARBA00004852"/>
    </source>
</evidence>
<feature type="binding site" evidence="7">
    <location>
        <position position="58"/>
    </location>
    <ligand>
        <name>carbamoyl phosphate</name>
        <dbReference type="ChEBI" id="CHEBI:58228"/>
    </ligand>
</feature>
<dbReference type="GO" id="GO:0016597">
    <property type="term" value="F:amino acid binding"/>
    <property type="evidence" value="ECO:0007669"/>
    <property type="project" value="InterPro"/>
</dbReference>
<dbReference type="SUPFAM" id="SSF53671">
    <property type="entry name" value="Aspartate/ornithine carbamoyltransferase"/>
    <property type="match status" value="1"/>
</dbReference>
<keyword evidence="3 7" id="KW-0808">Transferase</keyword>
<dbReference type="InterPro" id="IPR006130">
    <property type="entry name" value="Asp/Orn_carbamoylTrfase"/>
</dbReference>
<feature type="domain" description="Aspartate/ornithine carbamoyltransferase Asp/Orn-binding" evidence="8">
    <location>
        <begin position="154"/>
        <end position="304"/>
    </location>
</feature>
<dbReference type="InterPro" id="IPR006131">
    <property type="entry name" value="Asp_carbamoyltransf_Asp/Orn-bd"/>
</dbReference>
<dbReference type="GO" id="GO:0044205">
    <property type="term" value="P:'de novo' UMP biosynthetic process"/>
    <property type="evidence" value="ECO:0007669"/>
    <property type="project" value="UniProtKB-UniRule"/>
</dbReference>
<gene>
    <name evidence="7" type="primary">pyrB</name>
    <name evidence="11" type="ORF">RASY3_16135</name>
</gene>
<dbReference type="AlphaFoldDB" id="A0A011VRE1"/>
<evidence type="ECO:0000313" key="11">
    <source>
        <dbReference type="EMBL" id="EXM37846.1"/>
    </source>
</evidence>
<keyword evidence="12" id="KW-1185">Reference proteome</keyword>
<feature type="binding site" evidence="7">
    <location>
        <position position="168"/>
    </location>
    <ligand>
        <name>L-aspartate</name>
        <dbReference type="ChEBI" id="CHEBI:29991"/>
    </ligand>
</feature>
<dbReference type="InterPro" id="IPR020542">
    <property type="entry name" value="Asp_carbamoyltrfase_reg_C"/>
</dbReference>
<evidence type="ECO:0000313" key="12">
    <source>
        <dbReference type="Proteomes" id="UP000021369"/>
    </source>
</evidence>
<comment type="pathway">
    <text evidence="1 7">Pyrimidine metabolism; UMP biosynthesis via de novo pathway; (S)-dihydroorotate from bicarbonate: step 2/3.</text>
</comment>
<evidence type="ECO:0000256" key="7">
    <source>
        <dbReference type="HAMAP-Rule" id="MF_00001"/>
    </source>
</evidence>
<dbReference type="InterPro" id="IPR006132">
    <property type="entry name" value="Asp/Orn_carbamoyltranf_P-bd"/>
</dbReference>
<dbReference type="PRINTS" id="PR00101">
    <property type="entry name" value="ATCASE"/>
</dbReference>
<dbReference type="Pfam" id="PF02729">
    <property type="entry name" value="OTCace_N"/>
    <property type="match status" value="1"/>
</dbReference>
<dbReference type="InterPro" id="IPR036792">
    <property type="entry name" value="Asp_carbatrfase_reg_C_sf"/>
</dbReference>
<feature type="binding site" evidence="7">
    <location>
        <position position="57"/>
    </location>
    <ligand>
        <name>carbamoyl phosphate</name>
        <dbReference type="ChEBI" id="CHEBI:58228"/>
    </ligand>
</feature>
<dbReference type="Pfam" id="PF02748">
    <property type="entry name" value="PyrI_C"/>
    <property type="match status" value="1"/>
</dbReference>
<evidence type="ECO:0000256" key="4">
    <source>
        <dbReference type="ARBA" id="ARBA00022975"/>
    </source>
</evidence>
<dbReference type="PANTHER" id="PTHR45753:SF6">
    <property type="entry name" value="ASPARTATE CARBAMOYLTRANSFERASE"/>
    <property type="match status" value="1"/>
</dbReference>
<dbReference type="NCBIfam" id="TIGR00670">
    <property type="entry name" value="asp_carb_tr"/>
    <property type="match status" value="1"/>
</dbReference>
<feature type="binding site" evidence="7">
    <location>
        <position position="135"/>
    </location>
    <ligand>
        <name>carbamoyl phosphate</name>
        <dbReference type="ChEBI" id="CHEBI:58228"/>
    </ligand>
</feature>
<feature type="binding site" evidence="7">
    <location>
        <position position="107"/>
    </location>
    <ligand>
        <name>carbamoyl phosphate</name>
        <dbReference type="ChEBI" id="CHEBI:58228"/>
    </ligand>
</feature>
<dbReference type="PANTHER" id="PTHR45753">
    <property type="entry name" value="ORNITHINE CARBAMOYLTRANSFERASE, MITOCHONDRIAL"/>
    <property type="match status" value="1"/>
</dbReference>
<dbReference type="GO" id="GO:0004070">
    <property type="term" value="F:aspartate carbamoyltransferase activity"/>
    <property type="evidence" value="ECO:0007669"/>
    <property type="project" value="UniProtKB-UniRule"/>
</dbReference>
<evidence type="ECO:0000256" key="6">
    <source>
        <dbReference type="ARBA" id="ARBA00048859"/>
    </source>
</evidence>
<dbReference type="Gene3D" id="3.40.50.1370">
    <property type="entry name" value="Aspartate/ornithine carbamoyltransferase"/>
    <property type="match status" value="2"/>
</dbReference>
<evidence type="ECO:0000256" key="2">
    <source>
        <dbReference type="ARBA" id="ARBA00008896"/>
    </source>
</evidence>
<feature type="domain" description="Aspartate carbamoyltransferase regulatory subunit C-terminal" evidence="10">
    <location>
        <begin position="325"/>
        <end position="357"/>
    </location>
</feature>
<name>A0A011VRE1_RUMAL</name>
<dbReference type="HAMAP" id="MF_00001">
    <property type="entry name" value="Asp_carb_tr"/>
    <property type="match status" value="1"/>
</dbReference>
<dbReference type="Proteomes" id="UP000021369">
    <property type="component" value="Unassembled WGS sequence"/>
</dbReference>
<accession>A0A011VRE1</accession>
<dbReference type="InterPro" id="IPR002082">
    <property type="entry name" value="Asp_carbamoyltransf"/>
</dbReference>
<feature type="binding site" evidence="7">
    <location>
        <position position="270"/>
    </location>
    <ligand>
        <name>carbamoyl phosphate</name>
        <dbReference type="ChEBI" id="CHEBI:58228"/>
    </ligand>
</feature>
<sequence>MANLYNNLNLIDLNDYSVSWWEKLLDRAHKIMADPSAYAESCKGKIMGTLFYEPSTRTQMSFQTAMLRLGGTIIGFDNPATSSVAKGENIKDTTKIVSGYADIMVMRHPVAGSVKAAALTADCPVINAGDGGHLHPTQTLTDLLTLKEEKGSLEGLCIGLCGDLKNGRTVHSLIKAMSCFKGTSFVLISTPELALPAYIKDVLSAGGHPYKEVSSLDDAVGMLDVLYMTRIQRERFASPEEYEKQKGHYILDKKKMAKAKDSMIVLHPLPRVDEIAIEVDDDPRAMYFKQAKYGMYIRMALILTMLEENSMKVPLITGKVHEHQKCSNPLCITHKETYLPHYFRGDGTMLECEYCDERTLVE</sequence>
<dbReference type="EC" id="2.1.3.2" evidence="7"/>
<dbReference type="InterPro" id="IPR036901">
    <property type="entry name" value="Asp/Orn_carbamoylTrfase_sf"/>
</dbReference>
<comment type="catalytic activity">
    <reaction evidence="6 7">
        <text>carbamoyl phosphate + L-aspartate = N-carbamoyl-L-aspartate + phosphate + H(+)</text>
        <dbReference type="Rhea" id="RHEA:20013"/>
        <dbReference type="ChEBI" id="CHEBI:15378"/>
        <dbReference type="ChEBI" id="CHEBI:29991"/>
        <dbReference type="ChEBI" id="CHEBI:32814"/>
        <dbReference type="ChEBI" id="CHEBI:43474"/>
        <dbReference type="ChEBI" id="CHEBI:58228"/>
        <dbReference type="EC" id="2.1.3.2"/>
    </reaction>
</comment>
<dbReference type="Gene3D" id="2.30.30.20">
    <property type="entry name" value="Aspartate carbamoyltransferase regulatory subunit, C-terminal domain"/>
    <property type="match status" value="1"/>
</dbReference>
<organism evidence="11 12">
    <name type="scientific">Ruminococcus albus SY3</name>
    <dbReference type="NCBI Taxonomy" id="1341156"/>
    <lineage>
        <taxon>Bacteria</taxon>
        <taxon>Bacillati</taxon>
        <taxon>Bacillota</taxon>
        <taxon>Clostridia</taxon>
        <taxon>Eubacteriales</taxon>
        <taxon>Oscillospiraceae</taxon>
        <taxon>Ruminococcus</taxon>
    </lineage>
</organism>
<evidence type="ECO:0000259" key="10">
    <source>
        <dbReference type="Pfam" id="PF02748"/>
    </source>
</evidence>
<comment type="similarity">
    <text evidence="2 7">Belongs to the aspartate/ornithine carbamoyltransferase superfamily. ATCase family.</text>
</comment>
<dbReference type="PATRIC" id="fig|1341156.4.peg.2826"/>
<comment type="caution">
    <text evidence="11">The sequence shown here is derived from an EMBL/GenBank/DDBJ whole genome shotgun (WGS) entry which is preliminary data.</text>
</comment>
<dbReference type="PROSITE" id="PS00097">
    <property type="entry name" value="CARBAMOYLTRANSFERASE"/>
    <property type="match status" value="1"/>
</dbReference>
<feature type="binding site" evidence="7">
    <location>
        <position position="86"/>
    </location>
    <ligand>
        <name>L-aspartate</name>
        <dbReference type="ChEBI" id="CHEBI:29991"/>
    </ligand>
</feature>
<keyword evidence="4 7" id="KW-0665">Pyrimidine biosynthesis</keyword>
<protein>
    <recommendedName>
        <fullName evidence="7">Aspartate carbamoyltransferase</fullName>
        <ecNumber evidence="7">2.1.3.2</ecNumber>
    </recommendedName>
    <alternativeName>
        <fullName evidence="7">Aspartate transcarbamylase</fullName>
        <shortName evidence="7">ATCase</shortName>
    </alternativeName>
</protein>
<evidence type="ECO:0000256" key="5">
    <source>
        <dbReference type="ARBA" id="ARBA00043884"/>
    </source>
</evidence>
<feature type="domain" description="Aspartate/ornithine carbamoyltransferase carbamoyl-P binding" evidence="9">
    <location>
        <begin position="9"/>
        <end position="148"/>
    </location>
</feature>
<feature type="binding site" evidence="7">
    <location>
        <position position="230"/>
    </location>
    <ligand>
        <name>L-aspartate</name>
        <dbReference type="ChEBI" id="CHEBI:29991"/>
    </ligand>
</feature>
<dbReference type="OrthoDB" id="9774690at2"/>
<dbReference type="RefSeq" id="WP_037289797.1">
    <property type="nucleotide sequence ID" value="NZ_JEOB01000004.1"/>
</dbReference>
<proteinExistence type="inferred from homology"/>
<dbReference type="UniPathway" id="UPA00070">
    <property type="reaction ID" value="UER00116"/>
</dbReference>
<evidence type="ECO:0000256" key="3">
    <source>
        <dbReference type="ARBA" id="ARBA00022679"/>
    </source>
</evidence>
<dbReference type="EMBL" id="JEOB01000004">
    <property type="protein sequence ID" value="EXM37846.1"/>
    <property type="molecule type" value="Genomic_DNA"/>
</dbReference>